<dbReference type="PANTHER" id="PTHR10434:SF11">
    <property type="entry name" value="1-ACYL-SN-GLYCEROL-3-PHOSPHATE ACYLTRANSFERASE"/>
    <property type="match status" value="1"/>
</dbReference>
<protein>
    <submittedName>
        <fullName evidence="5">Acyltransferase</fullName>
    </submittedName>
</protein>
<evidence type="ECO:0000256" key="2">
    <source>
        <dbReference type="ARBA" id="ARBA00022679"/>
    </source>
</evidence>
<dbReference type="EMBL" id="ADVL01000232">
    <property type="protein sequence ID" value="EFH12387.1"/>
    <property type="molecule type" value="Genomic_DNA"/>
</dbReference>
<name>D5RJY3_9PROT</name>
<keyword evidence="6" id="KW-1185">Reference proteome</keyword>
<dbReference type="CDD" id="cd07989">
    <property type="entry name" value="LPLAT_AGPAT-like"/>
    <property type="match status" value="1"/>
</dbReference>
<dbReference type="GO" id="GO:0003841">
    <property type="term" value="F:1-acylglycerol-3-phosphate O-acyltransferase activity"/>
    <property type="evidence" value="ECO:0007669"/>
    <property type="project" value="TreeGrafter"/>
</dbReference>
<gene>
    <name evidence="5" type="ORF">HMPREF0731_1393</name>
</gene>
<dbReference type="OrthoDB" id="9808424at2"/>
<organism evidence="5 6">
    <name type="scientific">Pseudoroseomonas cervicalis ATCC 49957</name>
    <dbReference type="NCBI Taxonomy" id="525371"/>
    <lineage>
        <taxon>Bacteria</taxon>
        <taxon>Pseudomonadati</taxon>
        <taxon>Pseudomonadota</taxon>
        <taxon>Alphaproteobacteria</taxon>
        <taxon>Acetobacterales</taxon>
        <taxon>Roseomonadaceae</taxon>
        <taxon>Roseomonas</taxon>
    </lineage>
</organism>
<dbReference type="SUPFAM" id="SSF69593">
    <property type="entry name" value="Glycerol-3-phosphate (1)-acyltransferase"/>
    <property type="match status" value="1"/>
</dbReference>
<proteinExistence type="predicted"/>
<accession>D5RJY3</accession>
<evidence type="ECO:0000313" key="6">
    <source>
        <dbReference type="Proteomes" id="UP000005324"/>
    </source>
</evidence>
<evidence type="ECO:0000256" key="1">
    <source>
        <dbReference type="ARBA" id="ARBA00005189"/>
    </source>
</evidence>
<feature type="domain" description="Phospholipid/glycerol acyltransferase" evidence="4">
    <location>
        <begin position="65"/>
        <end position="184"/>
    </location>
</feature>
<keyword evidence="3 5" id="KW-0012">Acyltransferase</keyword>
<evidence type="ECO:0000259" key="4">
    <source>
        <dbReference type="SMART" id="SM00563"/>
    </source>
</evidence>
<comment type="caution">
    <text evidence="5">The sequence shown here is derived from an EMBL/GenBank/DDBJ whole genome shotgun (WGS) entry which is preliminary data.</text>
</comment>
<reference evidence="5 6" key="1">
    <citation type="submission" date="2010-04" db="EMBL/GenBank/DDBJ databases">
        <authorList>
            <person name="Qin X."/>
            <person name="Bachman B."/>
            <person name="Battles P."/>
            <person name="Bell A."/>
            <person name="Bess C."/>
            <person name="Bickham C."/>
            <person name="Chaboub L."/>
            <person name="Chen D."/>
            <person name="Coyle M."/>
            <person name="Deiros D.R."/>
            <person name="Dinh H."/>
            <person name="Forbes L."/>
            <person name="Fowler G."/>
            <person name="Francisco L."/>
            <person name="Fu Q."/>
            <person name="Gubbala S."/>
            <person name="Hale W."/>
            <person name="Han Y."/>
            <person name="Hemphill L."/>
            <person name="Highlander S.K."/>
            <person name="Hirani K."/>
            <person name="Hogues M."/>
            <person name="Jackson L."/>
            <person name="Jakkamsetti A."/>
            <person name="Javaid M."/>
            <person name="Jiang H."/>
            <person name="Korchina V."/>
            <person name="Kovar C."/>
            <person name="Lara F."/>
            <person name="Lee S."/>
            <person name="Mata R."/>
            <person name="Mathew T."/>
            <person name="Moen C."/>
            <person name="Morales K."/>
            <person name="Munidasa M."/>
            <person name="Nazareth L."/>
            <person name="Ngo R."/>
            <person name="Nguyen L."/>
            <person name="Okwuonu G."/>
            <person name="Ongeri F."/>
            <person name="Patil S."/>
            <person name="Petrosino J."/>
            <person name="Pham C."/>
            <person name="Pham P."/>
            <person name="Pu L.-L."/>
            <person name="Puazo M."/>
            <person name="Raj R."/>
            <person name="Reid J."/>
            <person name="Rouhana J."/>
            <person name="Saada N."/>
            <person name="Shang Y."/>
            <person name="Simmons D."/>
            <person name="Thornton R."/>
            <person name="Warren J."/>
            <person name="Weissenberger G."/>
            <person name="Zhang J."/>
            <person name="Zhang L."/>
            <person name="Zhou C."/>
            <person name="Zhu D."/>
            <person name="Muzny D."/>
            <person name="Worley K."/>
            <person name="Gibbs R."/>
        </authorList>
    </citation>
    <scope>NUCLEOTIDE SEQUENCE [LARGE SCALE GENOMIC DNA]</scope>
    <source>
        <strain evidence="5 6">ATCC 49957</strain>
    </source>
</reference>
<sequence>MEWQLRPARDAGLTPLQRLRSQGRETGLTGALLQGLWRRASRLWLRCAHRLEITGREHLPAEGPFLLIGNHSSHLDALSLAAALPAPLARRCYALAAGDVFFASARAATFAAYAVNALPVWRRRTRAGEIDLLRQRLAEDRLVFILFPEGTRSRDGAMAPFQPGIGALVAGTPIPVVPCHLEGAHAAWPATRALPRPGKLRLTIGAPLRFDAVAEGKEGWRQVARDCEAAVRRLGGLPPA</sequence>
<dbReference type="Pfam" id="PF01553">
    <property type="entry name" value="Acyltransferase"/>
    <property type="match status" value="1"/>
</dbReference>
<dbReference type="GO" id="GO:0006654">
    <property type="term" value="P:phosphatidic acid biosynthetic process"/>
    <property type="evidence" value="ECO:0007669"/>
    <property type="project" value="TreeGrafter"/>
</dbReference>
<evidence type="ECO:0000313" key="5">
    <source>
        <dbReference type="EMBL" id="EFH12387.1"/>
    </source>
</evidence>
<dbReference type="AlphaFoldDB" id="D5RJY3"/>
<dbReference type="InterPro" id="IPR002123">
    <property type="entry name" value="Plipid/glycerol_acylTrfase"/>
</dbReference>
<dbReference type="HOGENOM" id="CLU_027938_4_5_5"/>
<dbReference type="RefSeq" id="WP_007005242.1">
    <property type="nucleotide sequence ID" value="NZ_GG770781.1"/>
</dbReference>
<dbReference type="Proteomes" id="UP000005324">
    <property type="component" value="Unassembled WGS sequence"/>
</dbReference>
<keyword evidence="2 5" id="KW-0808">Transferase</keyword>
<evidence type="ECO:0000256" key="3">
    <source>
        <dbReference type="ARBA" id="ARBA00023315"/>
    </source>
</evidence>
<comment type="pathway">
    <text evidence="1">Lipid metabolism.</text>
</comment>
<dbReference type="PANTHER" id="PTHR10434">
    <property type="entry name" value="1-ACYL-SN-GLYCEROL-3-PHOSPHATE ACYLTRANSFERASE"/>
    <property type="match status" value="1"/>
</dbReference>
<dbReference type="SMART" id="SM00563">
    <property type="entry name" value="PlsC"/>
    <property type="match status" value="1"/>
</dbReference>